<name>A0A811VL59_CERCA</name>
<organism evidence="2 3">
    <name type="scientific">Ceratitis capitata</name>
    <name type="common">Mediterranean fruit fly</name>
    <name type="synonym">Tephritis capitata</name>
    <dbReference type="NCBI Taxonomy" id="7213"/>
    <lineage>
        <taxon>Eukaryota</taxon>
        <taxon>Metazoa</taxon>
        <taxon>Ecdysozoa</taxon>
        <taxon>Arthropoda</taxon>
        <taxon>Hexapoda</taxon>
        <taxon>Insecta</taxon>
        <taxon>Pterygota</taxon>
        <taxon>Neoptera</taxon>
        <taxon>Endopterygota</taxon>
        <taxon>Diptera</taxon>
        <taxon>Brachycera</taxon>
        <taxon>Muscomorpha</taxon>
        <taxon>Tephritoidea</taxon>
        <taxon>Tephritidae</taxon>
        <taxon>Ceratitis</taxon>
        <taxon>Ceratitis</taxon>
    </lineage>
</organism>
<dbReference type="OrthoDB" id="10260894at2759"/>
<reference evidence="2" key="1">
    <citation type="submission" date="2020-11" db="EMBL/GenBank/DDBJ databases">
        <authorList>
            <person name="Whitehead M."/>
        </authorList>
    </citation>
    <scope>NUCLEOTIDE SEQUENCE</scope>
    <source>
        <strain evidence="2">EGII</strain>
    </source>
</reference>
<evidence type="ECO:0000256" key="1">
    <source>
        <dbReference type="SAM" id="MobiDB-lite"/>
    </source>
</evidence>
<accession>A0A811VL59</accession>
<protein>
    <submittedName>
        <fullName evidence="2">(Mediterranean fruit fly) hypothetical protein</fullName>
    </submittedName>
</protein>
<dbReference type="Proteomes" id="UP000606786">
    <property type="component" value="Unassembled WGS sequence"/>
</dbReference>
<dbReference type="EMBL" id="CAJHJT010000056">
    <property type="protein sequence ID" value="CAD7014949.1"/>
    <property type="molecule type" value="Genomic_DNA"/>
</dbReference>
<keyword evidence="3" id="KW-1185">Reference proteome</keyword>
<gene>
    <name evidence="2" type="ORF">CCAP1982_LOCUS22912</name>
</gene>
<evidence type="ECO:0000313" key="2">
    <source>
        <dbReference type="EMBL" id="CAD7014949.1"/>
    </source>
</evidence>
<comment type="caution">
    <text evidence="2">The sequence shown here is derived from an EMBL/GenBank/DDBJ whole genome shotgun (WGS) entry which is preliminary data.</text>
</comment>
<proteinExistence type="predicted"/>
<feature type="region of interest" description="Disordered" evidence="1">
    <location>
        <begin position="1"/>
        <end position="54"/>
    </location>
</feature>
<evidence type="ECO:0000313" key="3">
    <source>
        <dbReference type="Proteomes" id="UP000606786"/>
    </source>
</evidence>
<dbReference type="AlphaFoldDB" id="A0A811VL59"/>
<sequence length="87" mass="9475">MEVTDNASAGLIAGQDNADTSPNNTTNTTDPRGFPVKGAQQKKAPPKLSFSENSSSLIRCVPNERATFFVKIDCDDDSDLLPLKFEW</sequence>